<dbReference type="PANTHER" id="PTHR35043:SF7">
    <property type="entry name" value="TRANSCRIPTION FACTOR DOMAIN-CONTAINING PROTEIN"/>
    <property type="match status" value="1"/>
</dbReference>
<feature type="transmembrane region" description="Helical" evidence="2">
    <location>
        <begin position="443"/>
        <end position="466"/>
    </location>
</feature>
<feature type="compositionally biased region" description="Basic and acidic residues" evidence="1">
    <location>
        <begin position="169"/>
        <end position="185"/>
    </location>
</feature>
<dbReference type="PANTHER" id="PTHR35043">
    <property type="entry name" value="TRANSCRIPTION FACTOR DOMAIN-CONTAINING PROTEIN"/>
    <property type="match status" value="1"/>
</dbReference>
<feature type="transmembrane region" description="Helical" evidence="2">
    <location>
        <begin position="360"/>
        <end position="383"/>
    </location>
</feature>
<evidence type="ECO:0000256" key="2">
    <source>
        <dbReference type="SAM" id="Phobius"/>
    </source>
</evidence>
<comment type="caution">
    <text evidence="3">The sequence shown here is derived from an EMBL/GenBank/DDBJ whole genome shotgun (WGS) entry which is preliminary data.</text>
</comment>
<keyword evidence="2" id="KW-1133">Transmembrane helix</keyword>
<name>V2WXQ6_MONRO</name>
<evidence type="ECO:0000313" key="3">
    <source>
        <dbReference type="EMBL" id="ESK85321.1"/>
    </source>
</evidence>
<keyword evidence="4" id="KW-1185">Reference proteome</keyword>
<dbReference type="HOGENOM" id="CLU_022883_6_1_1"/>
<feature type="transmembrane region" description="Helical" evidence="2">
    <location>
        <begin position="411"/>
        <end position="431"/>
    </location>
</feature>
<sequence>MLLYALARPLAQTLAATNSSVTDLFDPTTGKCVNIDGCRTVSDIVYSCLSVVLICTWVAIHPNVPEVGKHSAVVLYDDFQLMIVALLAPELVIMWAMRQWFSAKKITEKYKKYGWGMPHAFLVLMGGFALYDGEKFCGYLWEGRDENDELHEKYWNQITKHHRTVREALGRPEVDVKEEGEKDEGQVDDQPTSDQTHLLPNSESQLPANSEDHGPEPSESCLLEYLIANGCITITEDEINDNLSHGDIISKSIAVVQTTWFLLQVIARAVEGIAITELEIVTVAFALLNFGTYFLWWNKPLRIRHPVRVYWRQNEWKEKSESTDESTDGQTGRGAIFKGISTLTNYIIGSDDEVDSALTLFFLVMFIPLFVVIWFFVACWTVLVGDPDTENRRAGSGHKVLFSTRLKGAPMRLSVSVFIIAGLFGAIHCIPWEFQFPTHTEKLLWRVSALTITTGPSAMVIMLMFVGLSGTSNWLEMILIVIAVLPSVLYVIGRIILIVLALTALRDLAPSAYQTVEWTTFIPHIG</sequence>
<feature type="compositionally biased region" description="Polar residues" evidence="1">
    <location>
        <begin position="192"/>
        <end position="208"/>
    </location>
</feature>
<keyword evidence="2" id="KW-0812">Transmembrane</keyword>
<dbReference type="AlphaFoldDB" id="V2WXQ6"/>
<feature type="transmembrane region" description="Helical" evidence="2">
    <location>
        <begin position="80"/>
        <end position="101"/>
    </location>
</feature>
<feature type="transmembrane region" description="Helical" evidence="2">
    <location>
        <begin position="478"/>
        <end position="505"/>
    </location>
</feature>
<reference evidence="3 4" key="1">
    <citation type="journal article" date="2014" name="BMC Genomics">
        <title>Genome and secretome analysis of the hemibiotrophic fungal pathogen, Moniliophthora roreri, which causes frosty pod rot disease of cacao: mechanisms of the biotrophic and necrotrophic phases.</title>
        <authorList>
            <person name="Meinhardt L.W."/>
            <person name="Costa G.G.L."/>
            <person name="Thomazella D.P.T."/>
            <person name="Teixeira P.J.P.L."/>
            <person name="Carazzolle M.F."/>
            <person name="Schuster S.C."/>
            <person name="Carlson J.E."/>
            <person name="Guiltinan M.J."/>
            <person name="Mieczkowski P."/>
            <person name="Farmer A."/>
            <person name="Ramaraj T."/>
            <person name="Crozier J."/>
            <person name="Davis R.E."/>
            <person name="Shao J."/>
            <person name="Melnick R.L."/>
            <person name="Pereira G.A.G."/>
            <person name="Bailey B.A."/>
        </authorList>
    </citation>
    <scope>NUCLEOTIDE SEQUENCE [LARGE SCALE GENOMIC DNA]</scope>
    <source>
        <strain evidence="3 4">MCA 2997</strain>
    </source>
</reference>
<gene>
    <name evidence="3" type="ORF">Moror_5987</name>
</gene>
<dbReference type="KEGG" id="mrr:Moror_5987"/>
<dbReference type="Proteomes" id="UP000017559">
    <property type="component" value="Unassembled WGS sequence"/>
</dbReference>
<keyword evidence="2" id="KW-0472">Membrane</keyword>
<evidence type="ECO:0000313" key="4">
    <source>
        <dbReference type="Proteomes" id="UP000017559"/>
    </source>
</evidence>
<dbReference type="OrthoDB" id="9451547at2759"/>
<protein>
    <submittedName>
        <fullName evidence="3">Uncharacterized protein</fullName>
    </submittedName>
</protein>
<evidence type="ECO:0000256" key="1">
    <source>
        <dbReference type="SAM" id="MobiDB-lite"/>
    </source>
</evidence>
<proteinExistence type="predicted"/>
<feature type="region of interest" description="Disordered" evidence="1">
    <location>
        <begin position="169"/>
        <end position="217"/>
    </location>
</feature>
<organism evidence="3 4">
    <name type="scientific">Moniliophthora roreri (strain MCA 2997)</name>
    <name type="common">Cocoa frosty pod rot fungus</name>
    <name type="synonym">Crinipellis roreri</name>
    <dbReference type="NCBI Taxonomy" id="1381753"/>
    <lineage>
        <taxon>Eukaryota</taxon>
        <taxon>Fungi</taxon>
        <taxon>Dikarya</taxon>
        <taxon>Basidiomycota</taxon>
        <taxon>Agaricomycotina</taxon>
        <taxon>Agaricomycetes</taxon>
        <taxon>Agaricomycetidae</taxon>
        <taxon>Agaricales</taxon>
        <taxon>Marasmiineae</taxon>
        <taxon>Marasmiaceae</taxon>
        <taxon>Moniliophthora</taxon>
    </lineage>
</organism>
<feature type="transmembrane region" description="Helical" evidence="2">
    <location>
        <begin position="280"/>
        <end position="298"/>
    </location>
</feature>
<accession>V2WXQ6</accession>
<dbReference type="EMBL" id="AWSO01001091">
    <property type="protein sequence ID" value="ESK85321.1"/>
    <property type="molecule type" value="Genomic_DNA"/>
</dbReference>
<feature type="transmembrane region" description="Helical" evidence="2">
    <location>
        <begin position="44"/>
        <end position="60"/>
    </location>
</feature>